<feature type="non-terminal residue" evidence="2">
    <location>
        <position position="1"/>
    </location>
</feature>
<dbReference type="InterPro" id="IPR006387">
    <property type="entry name" value="CPW_WPC_dom"/>
</dbReference>
<dbReference type="SMART" id="SM01099">
    <property type="entry name" value="CPW_WPC"/>
    <property type="match status" value="1"/>
</dbReference>
<reference evidence="2" key="1">
    <citation type="submission" date="2023-10" db="EMBL/GenBank/DDBJ databases">
        <authorList>
            <person name="Chen Y."/>
            <person name="Shah S."/>
            <person name="Dougan E. K."/>
            <person name="Thang M."/>
            <person name="Chan C."/>
        </authorList>
    </citation>
    <scope>NUCLEOTIDE SEQUENCE [LARGE SCALE GENOMIC DNA]</scope>
</reference>
<gene>
    <name evidence="2" type="ORF">PCOR1329_LOCUS23411</name>
</gene>
<organism evidence="2 3">
    <name type="scientific">Prorocentrum cordatum</name>
    <dbReference type="NCBI Taxonomy" id="2364126"/>
    <lineage>
        <taxon>Eukaryota</taxon>
        <taxon>Sar</taxon>
        <taxon>Alveolata</taxon>
        <taxon>Dinophyceae</taxon>
        <taxon>Prorocentrales</taxon>
        <taxon>Prorocentraceae</taxon>
        <taxon>Prorocentrum</taxon>
    </lineage>
</organism>
<accession>A0ABN9RSU7</accession>
<protein>
    <recommendedName>
        <fullName evidence="1">CPW-WPC domain-containing protein</fullName>
    </recommendedName>
</protein>
<proteinExistence type="predicted"/>
<dbReference type="EMBL" id="CAUYUJ010007920">
    <property type="protein sequence ID" value="CAK0822358.1"/>
    <property type="molecule type" value="Genomic_DNA"/>
</dbReference>
<evidence type="ECO:0000313" key="3">
    <source>
        <dbReference type="Proteomes" id="UP001189429"/>
    </source>
</evidence>
<name>A0ABN9RSU7_9DINO</name>
<dbReference type="Pfam" id="PF09717">
    <property type="entry name" value="CPW_WPC"/>
    <property type="match status" value="1"/>
</dbReference>
<evidence type="ECO:0000313" key="2">
    <source>
        <dbReference type="EMBL" id="CAK0822358.1"/>
    </source>
</evidence>
<evidence type="ECO:0000259" key="1">
    <source>
        <dbReference type="SMART" id="SM01099"/>
    </source>
</evidence>
<sequence>PAAGARLPRHFYFAGWGAVAASAARPTARAREATIFAIRRASRPVRASRGQLCAMMTLVHSMLLLSAIVCELSTAVQLQWHEPLERGVKISPQELADLGNRAEQDARAQVAAQRGNVSLAPECFSCAQKDYVAPCPSGWEVAIGRMCTAPSGYGGYCRAELSFDGESAATKREAEIACGVCWPCSQ</sequence>
<dbReference type="NCBIfam" id="TIGR01492">
    <property type="entry name" value="CPW_WPC"/>
    <property type="match status" value="1"/>
</dbReference>
<feature type="domain" description="CPW-WPC" evidence="1">
    <location>
        <begin position="126"/>
        <end position="186"/>
    </location>
</feature>
<dbReference type="Proteomes" id="UP001189429">
    <property type="component" value="Unassembled WGS sequence"/>
</dbReference>
<comment type="caution">
    <text evidence="2">The sequence shown here is derived from an EMBL/GenBank/DDBJ whole genome shotgun (WGS) entry which is preliminary data.</text>
</comment>
<keyword evidence="3" id="KW-1185">Reference proteome</keyword>